<keyword evidence="2" id="KW-1185">Reference proteome</keyword>
<name>A0ABR4XT10_9LACO</name>
<comment type="caution">
    <text evidence="1">The sequence shown here is derived from an EMBL/GenBank/DDBJ whole genome shotgun (WGS) entry which is preliminary data.</text>
</comment>
<dbReference type="Proteomes" id="UP000030023">
    <property type="component" value="Unassembled WGS sequence"/>
</dbReference>
<accession>A0ABR4XT10</accession>
<reference evidence="1 2" key="1">
    <citation type="journal article" date="2014" name="Antonie Van Leeuwenhoek">
        <title>Oenococcus alcoholitolerans sp. nov., a lactic acid bacteria isolated from cachaca and ethanol fermentation processes.</title>
        <authorList>
            <person name="Badotti F."/>
            <person name="Moreira A.P."/>
            <person name="Tonon L.A."/>
            <person name="de Lucena B.T."/>
            <person name="Gomes Fde C."/>
            <person name="Kruger R."/>
            <person name="Thompson C.C."/>
            <person name="de Morais M.A.Jr."/>
            <person name="Rosa C.A."/>
            <person name="Thompson F.L."/>
        </authorList>
    </citation>
    <scope>NUCLEOTIDE SEQUENCE [LARGE SCALE GENOMIC DNA]</scope>
    <source>
        <strain evidence="1 2">UFRJ-M7.2.18</strain>
    </source>
</reference>
<organism evidence="1 2">
    <name type="scientific">Oenococcus alcoholitolerans</name>
    <dbReference type="NCBI Taxonomy" id="931074"/>
    <lineage>
        <taxon>Bacteria</taxon>
        <taxon>Bacillati</taxon>
        <taxon>Bacillota</taxon>
        <taxon>Bacilli</taxon>
        <taxon>Lactobacillales</taxon>
        <taxon>Lactobacillaceae</taxon>
        <taxon>Oenococcus</taxon>
    </lineage>
</organism>
<dbReference type="EMBL" id="AXCV01000001">
    <property type="protein sequence ID" value="KGO32612.1"/>
    <property type="molecule type" value="Genomic_DNA"/>
</dbReference>
<protein>
    <submittedName>
        <fullName evidence="1">Uncharacterized protein</fullName>
    </submittedName>
</protein>
<sequence length="35" mass="4299">MKKEGDIILHYQLKRQKNRAALYIVQVKRKQIKFL</sequence>
<evidence type="ECO:0000313" key="2">
    <source>
        <dbReference type="Proteomes" id="UP000030023"/>
    </source>
</evidence>
<proteinExistence type="predicted"/>
<evidence type="ECO:0000313" key="1">
    <source>
        <dbReference type="EMBL" id="KGO32612.1"/>
    </source>
</evidence>
<gene>
    <name evidence="1" type="ORF">Q757_00050</name>
</gene>